<protein>
    <submittedName>
        <fullName evidence="2">Uncharacterized protein</fullName>
    </submittedName>
</protein>
<evidence type="ECO:0000313" key="2">
    <source>
        <dbReference type="EMBL" id="KAK5631774.1"/>
    </source>
</evidence>
<name>A0AAN7V0P6_9PEZI</name>
<evidence type="ECO:0000256" key="1">
    <source>
        <dbReference type="SAM" id="Phobius"/>
    </source>
</evidence>
<organism evidence="2 3">
    <name type="scientific">Xylaria bambusicola</name>
    <dbReference type="NCBI Taxonomy" id="326684"/>
    <lineage>
        <taxon>Eukaryota</taxon>
        <taxon>Fungi</taxon>
        <taxon>Dikarya</taxon>
        <taxon>Ascomycota</taxon>
        <taxon>Pezizomycotina</taxon>
        <taxon>Sordariomycetes</taxon>
        <taxon>Xylariomycetidae</taxon>
        <taxon>Xylariales</taxon>
        <taxon>Xylariaceae</taxon>
        <taxon>Xylaria</taxon>
    </lineage>
</organism>
<keyword evidence="3" id="KW-1185">Reference proteome</keyword>
<sequence length="241" mass="26711">MKATPTILYESAPQTGFLVSSYGATFFCFGSAAINSWLNVFNLPPGISPWVSTGFGVISFLFATIGTIFALRPSYMIHSIKILPFSSSQRQGVGPLPPGVTLEVAARRPAPIPLPLKRFQVKPEQIVLVNRLLNRPVILSEKQRVAKQQEDARRRKEAREYELRHLMTAPFRDARRASSSLFANMRRGLTGEGFAPVFIDGVQYKLDPDGSYAHEGGLAIDRLVKIEPDPQLARSQSKKKA</sequence>
<proteinExistence type="predicted"/>
<gene>
    <name evidence="2" type="ORF">RRF57_007488</name>
</gene>
<comment type="caution">
    <text evidence="2">The sequence shown here is derived from an EMBL/GenBank/DDBJ whole genome shotgun (WGS) entry which is preliminary data.</text>
</comment>
<accession>A0AAN7V0P6</accession>
<keyword evidence="1" id="KW-1133">Transmembrane helix</keyword>
<feature type="transmembrane region" description="Helical" evidence="1">
    <location>
        <begin position="50"/>
        <end position="71"/>
    </location>
</feature>
<feature type="transmembrane region" description="Helical" evidence="1">
    <location>
        <begin position="16"/>
        <end position="38"/>
    </location>
</feature>
<dbReference type="EMBL" id="JAWHQM010000021">
    <property type="protein sequence ID" value="KAK5631774.1"/>
    <property type="molecule type" value="Genomic_DNA"/>
</dbReference>
<keyword evidence="1" id="KW-0472">Membrane</keyword>
<reference evidence="2 3" key="1">
    <citation type="submission" date="2023-10" db="EMBL/GenBank/DDBJ databases">
        <title>Draft genome sequence of Xylaria bambusicola isolate GMP-LS, the root and basal stem rot pathogen of sugarcane in Indonesia.</title>
        <authorList>
            <person name="Selvaraj P."/>
            <person name="Muralishankar V."/>
            <person name="Muruganantham S."/>
            <person name="Sp S."/>
            <person name="Haryani S."/>
            <person name="Lau K.J.X."/>
            <person name="Naqvi N.I."/>
        </authorList>
    </citation>
    <scope>NUCLEOTIDE SEQUENCE [LARGE SCALE GENOMIC DNA]</scope>
    <source>
        <strain evidence="2">GMP-LS</strain>
    </source>
</reference>
<evidence type="ECO:0000313" key="3">
    <source>
        <dbReference type="Proteomes" id="UP001305414"/>
    </source>
</evidence>
<dbReference type="AlphaFoldDB" id="A0AAN7V0P6"/>
<keyword evidence="1" id="KW-0812">Transmembrane</keyword>
<dbReference type="Proteomes" id="UP001305414">
    <property type="component" value="Unassembled WGS sequence"/>
</dbReference>